<evidence type="ECO:0008006" key="3">
    <source>
        <dbReference type="Google" id="ProtNLM"/>
    </source>
</evidence>
<dbReference type="EMBL" id="LT158599">
    <property type="protein sequence ID" value="CVK32490.1"/>
    <property type="molecule type" value="Genomic_DNA"/>
</dbReference>
<name>A0A0X3BKS1_9EURY</name>
<accession>A0A0X3BKS1</accession>
<dbReference type="InterPro" id="IPR011989">
    <property type="entry name" value="ARM-like"/>
</dbReference>
<organism evidence="1 2">
    <name type="scientific">Methanoculleus bourgensis</name>
    <dbReference type="NCBI Taxonomy" id="83986"/>
    <lineage>
        <taxon>Archaea</taxon>
        <taxon>Methanobacteriati</taxon>
        <taxon>Methanobacteriota</taxon>
        <taxon>Stenosarchaea group</taxon>
        <taxon>Methanomicrobia</taxon>
        <taxon>Methanomicrobiales</taxon>
        <taxon>Methanomicrobiaceae</taxon>
        <taxon>Methanoculleus</taxon>
    </lineage>
</organism>
<reference evidence="1 2" key="1">
    <citation type="submission" date="2016-01" db="EMBL/GenBank/DDBJ databases">
        <authorList>
            <person name="Manzoor S."/>
        </authorList>
    </citation>
    <scope>NUCLEOTIDE SEQUENCE [LARGE SCALE GENOMIC DNA]</scope>
    <source>
        <strain evidence="1">Methanoculleus sp MAB1</strain>
    </source>
</reference>
<evidence type="ECO:0000313" key="2">
    <source>
        <dbReference type="Proteomes" id="UP000069850"/>
    </source>
</evidence>
<gene>
    <name evidence="1" type="ORF">MMAB1_1277</name>
</gene>
<dbReference type="SUPFAM" id="SSF48371">
    <property type="entry name" value="ARM repeat"/>
    <property type="match status" value="1"/>
</dbReference>
<dbReference type="RefSeq" id="WP_179965954.1">
    <property type="nucleotide sequence ID" value="NZ_LT158599.1"/>
</dbReference>
<dbReference type="Gene3D" id="1.25.10.10">
    <property type="entry name" value="Leucine-rich Repeat Variant"/>
    <property type="match status" value="1"/>
</dbReference>
<dbReference type="KEGG" id="mema:MMAB1_1277"/>
<dbReference type="Proteomes" id="UP000069850">
    <property type="component" value="Chromosome 1"/>
</dbReference>
<evidence type="ECO:0000313" key="1">
    <source>
        <dbReference type="EMBL" id="CVK32490.1"/>
    </source>
</evidence>
<dbReference type="InterPro" id="IPR016024">
    <property type="entry name" value="ARM-type_fold"/>
</dbReference>
<dbReference type="AlphaFoldDB" id="A0A0X3BKS1"/>
<dbReference type="GeneID" id="27137184"/>
<dbReference type="Pfam" id="PF13646">
    <property type="entry name" value="HEAT_2"/>
    <property type="match status" value="1"/>
</dbReference>
<protein>
    <recommendedName>
        <fullName evidence="3">HEAT repeat domain-containing protein</fullName>
    </recommendedName>
</protein>
<sequence length="338" mass="39909">MKDDVSFELLTKALSDSDFRKRNAAIKTIVETNERRAIKPLINALHIEDHGTQRLVINALGEIGDITAIEALSNVAKAGKYPQLVQRSIEQISLRNKISEIDRPPIDDWRKQLEDYNDQHNINKKWIETINSAKKDLEQQIRDLLISDLRKKAQPLISVQDLIEEYQFSYRMHNALIQRYEDKLYQLKGRLFDLVPRFVKIRVKERIQQSIMRRVNFCRTHVYGYKFFITNCSVIENAVARELIKDRTKMIVVDISKIRYTLECTPMNNDTISIVGVLCDEIKMLNDELSCILEKDRGLAEDITHLHSKLDWYLFKDSRDREWYEENRLYLLRTTSKY</sequence>
<proteinExistence type="predicted"/>